<dbReference type="Proteomes" id="UP000523007">
    <property type="component" value="Unassembled WGS sequence"/>
</dbReference>
<dbReference type="AlphaFoldDB" id="A0A7W7RET2"/>
<accession>A0A7W7RET2</accession>
<reference evidence="1 2" key="1">
    <citation type="submission" date="2020-08" db="EMBL/GenBank/DDBJ databases">
        <title>Sequencing the genomes of 1000 actinobacteria strains.</title>
        <authorList>
            <person name="Klenk H.-P."/>
        </authorList>
    </citation>
    <scope>NUCLEOTIDE SEQUENCE [LARGE SCALE GENOMIC DNA]</scope>
    <source>
        <strain evidence="1 2">DSM 102030</strain>
    </source>
</reference>
<protein>
    <submittedName>
        <fullName evidence="1">Uncharacterized protein</fullName>
    </submittedName>
</protein>
<name>A0A7W7RET2_9ACTN</name>
<dbReference type="RefSeq" id="WP_184576022.1">
    <property type="nucleotide sequence ID" value="NZ_JACHJT010000001.1"/>
</dbReference>
<gene>
    <name evidence="1" type="ORF">F4561_001499</name>
</gene>
<proteinExistence type="predicted"/>
<organism evidence="1 2">
    <name type="scientific">Lipingzhangella halophila</name>
    <dbReference type="NCBI Taxonomy" id="1783352"/>
    <lineage>
        <taxon>Bacteria</taxon>
        <taxon>Bacillati</taxon>
        <taxon>Actinomycetota</taxon>
        <taxon>Actinomycetes</taxon>
        <taxon>Streptosporangiales</taxon>
        <taxon>Nocardiopsidaceae</taxon>
        <taxon>Lipingzhangella</taxon>
    </lineage>
</organism>
<evidence type="ECO:0000313" key="1">
    <source>
        <dbReference type="EMBL" id="MBB4930679.1"/>
    </source>
</evidence>
<dbReference type="EMBL" id="JACHJT010000001">
    <property type="protein sequence ID" value="MBB4930679.1"/>
    <property type="molecule type" value="Genomic_DNA"/>
</dbReference>
<sequence>MRVRRLGPPEARPLISEFRPSTGDCQLDDKLNDAMARFLSRAPTDRRDALEKLWDAFERLKTLELGGGGWRKSLSADRLITRAASGSESFSELLNVEFTALTKIGNTFLIRHHEHDRHELPTDAAVDYLFVRLASSSHSSFVTRAAWPHDRATHVRCCALGFCAGSDSREDAEHGSGGVLVGAYGDGVDLGGQILAGGGVDAQPVGDALPGADVGSTAVAPGRAVSQGRSARVNCARGCRFWCGRGSHR</sequence>
<evidence type="ECO:0000313" key="2">
    <source>
        <dbReference type="Proteomes" id="UP000523007"/>
    </source>
</evidence>
<keyword evidence="2" id="KW-1185">Reference proteome</keyword>
<comment type="caution">
    <text evidence="1">The sequence shown here is derived from an EMBL/GenBank/DDBJ whole genome shotgun (WGS) entry which is preliminary data.</text>
</comment>